<proteinExistence type="predicted"/>
<keyword evidence="2" id="KW-0472">Membrane</keyword>
<feature type="transmembrane region" description="Helical" evidence="2">
    <location>
        <begin position="73"/>
        <end position="91"/>
    </location>
</feature>
<protein>
    <recommendedName>
        <fullName evidence="5">MARVEL domain-containing protein</fullName>
    </recommendedName>
</protein>
<dbReference type="EMBL" id="NAJN01001793">
    <property type="protein sequence ID" value="TKA61177.1"/>
    <property type="molecule type" value="Genomic_DNA"/>
</dbReference>
<accession>A0A4U0WFA2</accession>
<comment type="caution">
    <text evidence="3">The sequence shown here is derived from an EMBL/GenBank/DDBJ whole genome shotgun (WGS) entry which is preliminary data.</text>
</comment>
<dbReference type="OrthoDB" id="4918558at2759"/>
<feature type="compositionally biased region" description="Basic residues" evidence="1">
    <location>
        <begin position="166"/>
        <end position="175"/>
    </location>
</feature>
<organism evidence="3 4">
    <name type="scientific">Cryomyces minteri</name>
    <dbReference type="NCBI Taxonomy" id="331657"/>
    <lineage>
        <taxon>Eukaryota</taxon>
        <taxon>Fungi</taxon>
        <taxon>Dikarya</taxon>
        <taxon>Ascomycota</taxon>
        <taxon>Pezizomycotina</taxon>
        <taxon>Dothideomycetes</taxon>
        <taxon>Dothideomycetes incertae sedis</taxon>
        <taxon>Cryomyces</taxon>
    </lineage>
</organism>
<feature type="transmembrane region" description="Helical" evidence="2">
    <location>
        <begin position="43"/>
        <end position="66"/>
    </location>
</feature>
<dbReference type="STRING" id="331657.A0A4U0WFA2"/>
<feature type="transmembrane region" description="Helical" evidence="2">
    <location>
        <begin position="7"/>
        <end position="31"/>
    </location>
</feature>
<dbReference type="AlphaFoldDB" id="A0A4U0WFA2"/>
<name>A0A4U0WFA2_9PEZI</name>
<evidence type="ECO:0000313" key="3">
    <source>
        <dbReference type="EMBL" id="TKA61177.1"/>
    </source>
</evidence>
<gene>
    <name evidence="3" type="ORF">B0A49_06596</name>
</gene>
<keyword evidence="2" id="KW-1133">Transmembrane helix</keyword>
<evidence type="ECO:0000256" key="1">
    <source>
        <dbReference type="SAM" id="MobiDB-lite"/>
    </source>
</evidence>
<keyword evidence="4" id="KW-1185">Reference proteome</keyword>
<evidence type="ECO:0008006" key="5">
    <source>
        <dbReference type="Google" id="ProtNLM"/>
    </source>
</evidence>
<keyword evidence="2" id="KW-0812">Transmembrane</keyword>
<dbReference type="Proteomes" id="UP000308768">
    <property type="component" value="Unassembled WGS sequence"/>
</dbReference>
<reference evidence="3 4" key="1">
    <citation type="submission" date="2017-03" db="EMBL/GenBank/DDBJ databases">
        <title>Genomes of endolithic fungi from Antarctica.</title>
        <authorList>
            <person name="Coleine C."/>
            <person name="Masonjones S."/>
            <person name="Stajich J.E."/>
        </authorList>
    </citation>
    <scope>NUCLEOTIDE SEQUENCE [LARGE SCALE GENOMIC DNA]</scope>
    <source>
        <strain evidence="3 4">CCFEE 5187</strain>
    </source>
</reference>
<evidence type="ECO:0000256" key="2">
    <source>
        <dbReference type="SAM" id="Phobius"/>
    </source>
</evidence>
<feature type="compositionally biased region" description="Basic residues" evidence="1">
    <location>
        <begin position="183"/>
        <end position="199"/>
    </location>
</feature>
<evidence type="ECO:0000313" key="4">
    <source>
        <dbReference type="Proteomes" id="UP000308768"/>
    </source>
</evidence>
<feature type="region of interest" description="Disordered" evidence="1">
    <location>
        <begin position="157"/>
        <end position="205"/>
    </location>
</feature>
<sequence>MALSGIFFILWRIAEILTLIPVVGMLSYFVHGFVASNQLTPNYILVLFIASVLAAAWAVATLIGYARARHSGLFVALVDLAFVGTLIAAVYELRGLGNASCGSFGMANSPYAADVSKTCGMLKACFALGIMNIILFFFTFLLALLVHRHHRDDAREVAVKRETSHASRHSHRRSSRDRGSRERSRRPSSHGRREHHSSNRRQYYV</sequence>
<feature type="transmembrane region" description="Helical" evidence="2">
    <location>
        <begin position="126"/>
        <end position="146"/>
    </location>
</feature>